<evidence type="ECO:0000256" key="1">
    <source>
        <dbReference type="SAM" id="MobiDB-lite"/>
    </source>
</evidence>
<keyword evidence="2" id="KW-1133">Transmembrane helix</keyword>
<feature type="transmembrane region" description="Helical" evidence="2">
    <location>
        <begin position="21"/>
        <end position="42"/>
    </location>
</feature>
<gene>
    <name evidence="3" type="ORF">GA0070622_4158</name>
</gene>
<keyword evidence="4" id="KW-1185">Reference proteome</keyword>
<dbReference type="AlphaFoldDB" id="A0A1A9BDD4"/>
<feature type="region of interest" description="Disordered" evidence="1">
    <location>
        <begin position="49"/>
        <end position="68"/>
    </location>
</feature>
<accession>A0A1A9BDD4</accession>
<dbReference type="STRING" id="946078.GA0070622_4158"/>
<dbReference type="OrthoDB" id="3292634at2"/>
<evidence type="ECO:0000313" key="3">
    <source>
        <dbReference type="EMBL" id="SBT67106.1"/>
    </source>
</evidence>
<dbReference type="RefSeq" id="WP_091575497.1">
    <property type="nucleotide sequence ID" value="NZ_FLRH01000003.1"/>
</dbReference>
<organism evidence="3 4">
    <name type="scientific">Micromonospora sediminicola</name>
    <dbReference type="NCBI Taxonomy" id="946078"/>
    <lineage>
        <taxon>Bacteria</taxon>
        <taxon>Bacillati</taxon>
        <taxon>Actinomycetota</taxon>
        <taxon>Actinomycetes</taxon>
        <taxon>Micromonosporales</taxon>
        <taxon>Micromonosporaceae</taxon>
        <taxon>Micromonospora</taxon>
    </lineage>
</organism>
<keyword evidence="2" id="KW-0812">Transmembrane</keyword>
<protein>
    <submittedName>
        <fullName evidence="3">Uncharacterized protein</fullName>
    </submittedName>
</protein>
<keyword evidence="2" id="KW-0472">Membrane</keyword>
<proteinExistence type="predicted"/>
<sequence length="279" mass="28341">MTASGDDPDLSGPRWSRTARALVAAAVLVVVLGVAAIAVTLANPARLGTVFSGGPTSPVTDAGGSGGVGGAEVAAAETLTAPRGDRRQANFELVDGLTSFTLRAADLGDDLYRIGAPDDAGVTPRPQLTGDRVRLRIEENGRSGPSAVEVVLNSRVTWRLRLVGGVSEQRLDLGAARLAGIELIGGAARTRLSLPPLDGALTVRMTGGVSELTVAVPGGPPARVRVAAGAGSLALYDERRAGIAAGELISSPGWDRAVDRLYLDLVAGANAVSVTADRA</sequence>
<evidence type="ECO:0000313" key="4">
    <source>
        <dbReference type="Proteomes" id="UP000199558"/>
    </source>
</evidence>
<reference evidence="4" key="1">
    <citation type="submission" date="2016-06" db="EMBL/GenBank/DDBJ databases">
        <authorList>
            <person name="Varghese N."/>
            <person name="Submissions Spin"/>
        </authorList>
    </citation>
    <scope>NUCLEOTIDE SEQUENCE [LARGE SCALE GENOMIC DNA]</scope>
    <source>
        <strain evidence="4">DSM 45794</strain>
    </source>
</reference>
<evidence type="ECO:0000256" key="2">
    <source>
        <dbReference type="SAM" id="Phobius"/>
    </source>
</evidence>
<dbReference type="Proteomes" id="UP000199558">
    <property type="component" value="Unassembled WGS sequence"/>
</dbReference>
<dbReference type="EMBL" id="FLRH01000003">
    <property type="protein sequence ID" value="SBT67106.1"/>
    <property type="molecule type" value="Genomic_DNA"/>
</dbReference>
<name>A0A1A9BDD4_9ACTN</name>